<sequence>MKSTIVSAFILAFLSANLAGAAPQSGGQPVQGSPQVQGGLQPQGGIQPQAGSQPQGGQQPQAGKPVEPAVQAIGPPQKIEQYQQLTKKKMQHPGVSQTSHKKITDREADLYKEIADTKEMTVISLYPPKPTKLNPLPDVWRRRQCAKELVLNQAARIPIQVVLRQEARLASEVALHQKVRMWPEVVLLEALLVSEVVLRQEVRLASEVVLYQEARMLPEVALNPEVRMALVVVLSKGTREGRMLD</sequence>
<dbReference type="VEuPathDB" id="FungiDB:BDV34DRAFT_211484"/>
<accession>A0A5N6DRI5</accession>
<gene>
    <name evidence="3" type="ORF">BDV34DRAFT_211484</name>
</gene>
<feature type="chain" id="PRO_5024875276" evidence="2">
    <location>
        <begin position="22"/>
        <end position="245"/>
    </location>
</feature>
<feature type="compositionally biased region" description="Low complexity" evidence="1">
    <location>
        <begin position="21"/>
        <end position="63"/>
    </location>
</feature>
<evidence type="ECO:0000313" key="4">
    <source>
        <dbReference type="Proteomes" id="UP000326532"/>
    </source>
</evidence>
<keyword evidence="4" id="KW-1185">Reference proteome</keyword>
<evidence type="ECO:0000256" key="2">
    <source>
        <dbReference type="SAM" id="SignalP"/>
    </source>
</evidence>
<dbReference type="Proteomes" id="UP000326532">
    <property type="component" value="Unassembled WGS sequence"/>
</dbReference>
<feature type="region of interest" description="Disordered" evidence="1">
    <location>
        <begin position="21"/>
        <end position="68"/>
    </location>
</feature>
<reference evidence="3 4" key="1">
    <citation type="submission" date="2019-04" db="EMBL/GenBank/DDBJ databases">
        <title>Fungal friends and foes A comparative genomics study of 23 Aspergillus species from section Flavi.</title>
        <authorList>
            <consortium name="DOE Joint Genome Institute"/>
            <person name="Kjaerbolling I."/>
            <person name="Vesth T.C."/>
            <person name="Frisvad J.C."/>
            <person name="Nybo J.L."/>
            <person name="Theobald S."/>
            <person name="Kildgaard S."/>
            <person name="Petersen T.I."/>
            <person name="Kuo A."/>
            <person name="Sato A."/>
            <person name="Lyhne E.K."/>
            <person name="Kogle M.E."/>
            <person name="Wiebenga A."/>
            <person name="Kun R.S."/>
            <person name="Lubbers R.J."/>
            <person name="Makela M.R."/>
            <person name="Barry K."/>
            <person name="Chovatia M."/>
            <person name="Clum A."/>
            <person name="Daum C."/>
            <person name="Haridas S."/>
            <person name="He G."/>
            <person name="LaButti K."/>
            <person name="Lipzen A."/>
            <person name="Mondo S."/>
            <person name="Pangilinan J."/>
            <person name="Riley R."/>
            <person name="Salamov A."/>
            <person name="Simmons B.A."/>
            <person name="Magnuson J.K."/>
            <person name="Henrissat B."/>
            <person name="Mortensen U.H."/>
            <person name="Larsen T.O."/>
            <person name="De vries R.P."/>
            <person name="Grigoriev I.V."/>
            <person name="Machida M."/>
            <person name="Baker S.E."/>
            <person name="Andersen M.R."/>
        </authorList>
    </citation>
    <scope>NUCLEOTIDE SEQUENCE [LARGE SCALE GENOMIC DNA]</scope>
    <source>
        <strain evidence="3 4">CBS 117618</strain>
    </source>
</reference>
<keyword evidence="2" id="KW-0732">Signal</keyword>
<name>A0A5N6DRI5_ASPPA</name>
<proteinExistence type="predicted"/>
<feature type="signal peptide" evidence="2">
    <location>
        <begin position="1"/>
        <end position="21"/>
    </location>
</feature>
<protein>
    <submittedName>
        <fullName evidence="3">Uncharacterized protein</fullName>
    </submittedName>
</protein>
<dbReference type="EMBL" id="ML734955">
    <property type="protein sequence ID" value="KAB8207776.1"/>
    <property type="molecule type" value="Genomic_DNA"/>
</dbReference>
<dbReference type="OMA" id="PQKIEQY"/>
<evidence type="ECO:0000256" key="1">
    <source>
        <dbReference type="SAM" id="MobiDB-lite"/>
    </source>
</evidence>
<organism evidence="3 4">
    <name type="scientific">Aspergillus parasiticus</name>
    <dbReference type="NCBI Taxonomy" id="5067"/>
    <lineage>
        <taxon>Eukaryota</taxon>
        <taxon>Fungi</taxon>
        <taxon>Dikarya</taxon>
        <taxon>Ascomycota</taxon>
        <taxon>Pezizomycotina</taxon>
        <taxon>Eurotiomycetes</taxon>
        <taxon>Eurotiomycetidae</taxon>
        <taxon>Eurotiales</taxon>
        <taxon>Aspergillaceae</taxon>
        <taxon>Aspergillus</taxon>
        <taxon>Aspergillus subgen. Circumdati</taxon>
    </lineage>
</organism>
<evidence type="ECO:0000313" key="3">
    <source>
        <dbReference type="EMBL" id="KAB8207776.1"/>
    </source>
</evidence>
<dbReference type="AlphaFoldDB" id="A0A5N6DRI5"/>